<dbReference type="InterPro" id="IPR003961">
    <property type="entry name" value="FN3_dom"/>
</dbReference>
<dbReference type="PANTHER" id="PTHR10574:SF406">
    <property type="entry name" value="LAMININ SUBUNIT ALPHA 5"/>
    <property type="match status" value="1"/>
</dbReference>
<gene>
    <name evidence="7" type="ORF">OFUS_LOCUS11734</name>
</gene>
<dbReference type="CDD" id="cd00063">
    <property type="entry name" value="FN3"/>
    <property type="match status" value="1"/>
</dbReference>
<dbReference type="Proteomes" id="UP000749559">
    <property type="component" value="Unassembled WGS sequence"/>
</dbReference>
<organism evidence="7 8">
    <name type="scientific">Owenia fusiformis</name>
    <name type="common">Polychaete worm</name>
    <dbReference type="NCBI Taxonomy" id="6347"/>
    <lineage>
        <taxon>Eukaryota</taxon>
        <taxon>Metazoa</taxon>
        <taxon>Spiralia</taxon>
        <taxon>Lophotrochozoa</taxon>
        <taxon>Annelida</taxon>
        <taxon>Polychaeta</taxon>
        <taxon>Sedentaria</taxon>
        <taxon>Canalipalpata</taxon>
        <taxon>Sabellida</taxon>
        <taxon>Oweniida</taxon>
        <taxon>Oweniidae</taxon>
        <taxon>Owenia</taxon>
    </lineage>
</organism>
<dbReference type="PANTHER" id="PTHR10574">
    <property type="entry name" value="NETRIN/LAMININ-RELATED"/>
    <property type="match status" value="1"/>
</dbReference>
<dbReference type="PROSITE" id="PS01248">
    <property type="entry name" value="EGF_LAM_1"/>
    <property type="match status" value="1"/>
</dbReference>
<evidence type="ECO:0000256" key="5">
    <source>
        <dbReference type="ARBA" id="ARBA00023292"/>
    </source>
</evidence>
<keyword evidence="3 6" id="KW-1015">Disulfide bond</keyword>
<dbReference type="SUPFAM" id="SSF57196">
    <property type="entry name" value="EGF/Laminin"/>
    <property type="match status" value="1"/>
</dbReference>
<dbReference type="GO" id="GO:0009888">
    <property type="term" value="P:tissue development"/>
    <property type="evidence" value="ECO:0007669"/>
    <property type="project" value="TreeGrafter"/>
</dbReference>
<keyword evidence="5 6" id="KW-0424">Laminin EGF-like domain</keyword>
<name>A0A8J1Y1W9_OWEFU</name>
<protein>
    <submittedName>
        <fullName evidence="7">Uncharacterized protein</fullName>
    </submittedName>
</protein>
<dbReference type="PROSITE" id="PS51257">
    <property type="entry name" value="PROKAR_LIPOPROTEIN"/>
    <property type="match status" value="1"/>
</dbReference>
<evidence type="ECO:0000256" key="3">
    <source>
        <dbReference type="ARBA" id="ARBA00023157"/>
    </source>
</evidence>
<keyword evidence="1" id="KW-0732">Signal</keyword>
<dbReference type="PROSITE" id="PS50027">
    <property type="entry name" value="EGF_LAM_2"/>
    <property type="match status" value="2"/>
</dbReference>
<feature type="disulfide bond" evidence="6">
    <location>
        <begin position="142"/>
        <end position="159"/>
    </location>
</feature>
<dbReference type="InterPro" id="IPR056863">
    <property type="entry name" value="LMN_ATRN_NET-like_EGF"/>
</dbReference>
<evidence type="ECO:0000256" key="4">
    <source>
        <dbReference type="ARBA" id="ARBA00023180"/>
    </source>
</evidence>
<proteinExistence type="predicted"/>
<comment type="caution">
    <text evidence="6">Lacks conserved residue(s) required for the propagation of feature annotation.</text>
</comment>
<dbReference type="Gene3D" id="2.10.25.10">
    <property type="entry name" value="Laminin"/>
    <property type="match status" value="3"/>
</dbReference>
<reference evidence="7" key="1">
    <citation type="submission" date="2022-03" db="EMBL/GenBank/DDBJ databases">
        <authorList>
            <person name="Martin C."/>
        </authorList>
    </citation>
    <scope>NUCLEOTIDE SEQUENCE</scope>
</reference>
<dbReference type="GO" id="GO:0009887">
    <property type="term" value="P:animal organ morphogenesis"/>
    <property type="evidence" value="ECO:0007669"/>
    <property type="project" value="TreeGrafter"/>
</dbReference>
<dbReference type="CDD" id="cd00055">
    <property type="entry name" value="EGF_Lam"/>
    <property type="match status" value="2"/>
</dbReference>
<dbReference type="AlphaFoldDB" id="A0A8J1Y1W9"/>
<dbReference type="SMART" id="SM00180">
    <property type="entry name" value="EGF_Lam"/>
    <property type="match status" value="3"/>
</dbReference>
<evidence type="ECO:0000313" key="8">
    <source>
        <dbReference type="Proteomes" id="UP000749559"/>
    </source>
</evidence>
<dbReference type="InterPro" id="IPR050440">
    <property type="entry name" value="Laminin/Netrin_ECM"/>
</dbReference>
<feature type="disulfide bond" evidence="6">
    <location>
        <begin position="140"/>
        <end position="152"/>
    </location>
</feature>
<dbReference type="SUPFAM" id="SSF49265">
    <property type="entry name" value="Fibronectin type III"/>
    <property type="match status" value="1"/>
</dbReference>
<evidence type="ECO:0000256" key="2">
    <source>
        <dbReference type="ARBA" id="ARBA00022737"/>
    </source>
</evidence>
<keyword evidence="2" id="KW-0677">Repeat</keyword>
<dbReference type="Pfam" id="PF00041">
    <property type="entry name" value="fn3"/>
    <property type="match status" value="1"/>
</dbReference>
<dbReference type="FunFam" id="2.10.25.10:FF:000051">
    <property type="entry name" value="Laminin subunit alpha 4"/>
    <property type="match status" value="1"/>
</dbReference>
<sequence length="427" mass="47554">MDMKNLFEFQKTVIFFGILAQLVLVACAIDTQHHAHNLGTISQETYITVNWTAPQDDNFTSFQLEIYQPIHQQNDTKHMFVDVPHNETTVNVTDLQPGTNYIIKLWVNVTTEIGNTTVSNLTDSGNVVVKTLGYGPDMPCGCDPIGSVDQQCDNHTGQCTCKPNFGGKNMYDTGEEHRTCRGCYHGYYLDKDACKKCHYRCNNVTSYGLCRLKEGTGEVHCDPCKEGSMGQFCQKCADNYYPRPSYGNHYGEQGCRPCNCNGNEDKTEHLYCDKAGRCTHCAFNTTGDNCEKCLPGFLGDPIVAKNCTHPDPRHMIPHPPHQNVVLIGAAIVAGIALVIILAVVGYKKCRHCRGQNNQFWSIKLREDQEAVSFTTYMDMDYRSVDGPPGRGSADASGLYDINRPDVQFSSGKNRLILDHDTHPTGPI</sequence>
<keyword evidence="8" id="KW-1185">Reference proteome</keyword>
<comment type="caution">
    <text evidence="7">The sequence shown here is derived from an EMBL/GenBank/DDBJ whole genome shotgun (WGS) entry which is preliminary data.</text>
</comment>
<evidence type="ECO:0000256" key="6">
    <source>
        <dbReference type="PROSITE-ProRule" id="PRU00460"/>
    </source>
</evidence>
<dbReference type="InterPro" id="IPR002049">
    <property type="entry name" value="LE_dom"/>
</dbReference>
<dbReference type="Gene3D" id="2.60.40.10">
    <property type="entry name" value="Immunoglobulins"/>
    <property type="match status" value="1"/>
</dbReference>
<evidence type="ECO:0000256" key="1">
    <source>
        <dbReference type="ARBA" id="ARBA00022729"/>
    </source>
</evidence>
<evidence type="ECO:0000313" key="7">
    <source>
        <dbReference type="EMBL" id="CAH1785717.1"/>
    </source>
</evidence>
<dbReference type="Pfam" id="PF00053">
    <property type="entry name" value="EGF_laminin"/>
    <property type="match status" value="2"/>
</dbReference>
<accession>A0A8J1Y1W9</accession>
<feature type="disulfide bond" evidence="6">
    <location>
        <begin position="293"/>
        <end position="307"/>
    </location>
</feature>
<feature type="disulfide bond" evidence="6">
    <location>
        <begin position="281"/>
        <end position="290"/>
    </location>
</feature>
<dbReference type="InterPro" id="IPR036116">
    <property type="entry name" value="FN3_sf"/>
</dbReference>
<dbReference type="InterPro" id="IPR013783">
    <property type="entry name" value="Ig-like_fold"/>
</dbReference>
<keyword evidence="4" id="KW-0325">Glycoprotein</keyword>
<dbReference type="EMBL" id="CAIIXF020000006">
    <property type="protein sequence ID" value="CAH1785717.1"/>
    <property type="molecule type" value="Genomic_DNA"/>
</dbReference>
<dbReference type="Pfam" id="PF24973">
    <property type="entry name" value="EGF_LMN_ATRN"/>
    <property type="match status" value="1"/>
</dbReference>
<dbReference type="OrthoDB" id="6159857at2759"/>